<proteinExistence type="inferred from homology"/>
<dbReference type="EMBL" id="JBANRG010000001">
    <property type="protein sequence ID" value="KAK7472455.1"/>
    <property type="molecule type" value="Genomic_DNA"/>
</dbReference>
<keyword evidence="4" id="KW-0288">FMN</keyword>
<evidence type="ECO:0000256" key="5">
    <source>
        <dbReference type="ARBA" id="ARBA00023002"/>
    </source>
</evidence>
<evidence type="ECO:0000256" key="2">
    <source>
        <dbReference type="ARBA" id="ARBA00007118"/>
    </source>
</evidence>
<keyword evidence="8" id="KW-1185">Reference proteome</keyword>
<comment type="cofactor">
    <cofactor evidence="1">
        <name>FMN</name>
        <dbReference type="ChEBI" id="CHEBI:58210"/>
    </cofactor>
</comment>
<evidence type="ECO:0000256" key="4">
    <source>
        <dbReference type="ARBA" id="ARBA00022643"/>
    </source>
</evidence>
<evidence type="ECO:0000313" key="7">
    <source>
        <dbReference type="EMBL" id="KAK7472455.1"/>
    </source>
</evidence>
<gene>
    <name evidence="7" type="ORF">VKT23_000570</name>
</gene>
<organism evidence="7 8">
    <name type="scientific">Marasmiellus scandens</name>
    <dbReference type="NCBI Taxonomy" id="2682957"/>
    <lineage>
        <taxon>Eukaryota</taxon>
        <taxon>Fungi</taxon>
        <taxon>Dikarya</taxon>
        <taxon>Basidiomycota</taxon>
        <taxon>Agaricomycotina</taxon>
        <taxon>Agaricomycetes</taxon>
        <taxon>Agaricomycetidae</taxon>
        <taxon>Agaricales</taxon>
        <taxon>Marasmiineae</taxon>
        <taxon>Omphalotaceae</taxon>
        <taxon>Marasmiellus</taxon>
    </lineage>
</organism>
<dbReference type="Pfam" id="PF00881">
    <property type="entry name" value="Nitroreductase"/>
    <property type="match status" value="1"/>
</dbReference>
<reference evidence="7 8" key="1">
    <citation type="submission" date="2024-01" db="EMBL/GenBank/DDBJ databases">
        <title>A draft genome for the cacao thread blight pathogen Marasmiellus scandens.</title>
        <authorList>
            <person name="Baruah I.K."/>
            <person name="Leung J."/>
            <person name="Bukari Y."/>
            <person name="Amoako-Attah I."/>
            <person name="Meinhardt L.W."/>
            <person name="Bailey B.A."/>
            <person name="Cohen S.P."/>
        </authorList>
    </citation>
    <scope>NUCLEOTIDE SEQUENCE [LARGE SCALE GENOMIC DNA]</scope>
    <source>
        <strain evidence="7 8">GH-19</strain>
    </source>
</reference>
<name>A0ABR1K4G7_9AGAR</name>
<evidence type="ECO:0000256" key="1">
    <source>
        <dbReference type="ARBA" id="ARBA00001917"/>
    </source>
</evidence>
<dbReference type="InterPro" id="IPR000415">
    <property type="entry name" value="Nitroreductase-like"/>
</dbReference>
<evidence type="ECO:0000313" key="8">
    <source>
        <dbReference type="Proteomes" id="UP001498398"/>
    </source>
</evidence>
<keyword evidence="3" id="KW-0285">Flavoprotein</keyword>
<protein>
    <recommendedName>
        <fullName evidence="6">Nitroreductase domain-containing protein</fullName>
    </recommendedName>
</protein>
<comment type="similarity">
    <text evidence="2">Belongs to the nitroreductase family.</text>
</comment>
<dbReference type="Proteomes" id="UP001498398">
    <property type="component" value="Unassembled WGS sequence"/>
</dbReference>
<feature type="domain" description="Nitroreductase" evidence="6">
    <location>
        <begin position="47"/>
        <end position="211"/>
    </location>
</feature>
<dbReference type="InterPro" id="IPR029479">
    <property type="entry name" value="Nitroreductase"/>
</dbReference>
<sequence length="226" mass="25590">MSVFEDIYVELRSDNRTPSPSQLEKNHKCAAADRHSEAADIVDSLMKNRFSCRYYLPKPVPKDLIEEIIDAARYAPSGNNMQPWEKVYCISGDILKAISAEMVEAHKEHPEAYSAQYHYYPPGPIPEAYALRRQDFGKRFYSAIHIDRTDLKARAAASTRNYEFFGAPVAFVFTINQALTQGSWMDVGYFLQSMIIAARARGLETISQVSTAKFSGSICRSAITRW</sequence>
<keyword evidence="5" id="KW-0560">Oxidoreductase</keyword>
<dbReference type="SUPFAM" id="SSF55469">
    <property type="entry name" value="FMN-dependent nitroreductase-like"/>
    <property type="match status" value="1"/>
</dbReference>
<comment type="caution">
    <text evidence="7">The sequence shown here is derived from an EMBL/GenBank/DDBJ whole genome shotgun (WGS) entry which is preliminary data.</text>
</comment>
<dbReference type="PANTHER" id="PTHR43673">
    <property type="entry name" value="NAD(P)H NITROREDUCTASE YDGI-RELATED"/>
    <property type="match status" value="1"/>
</dbReference>
<dbReference type="PANTHER" id="PTHR43673:SF2">
    <property type="entry name" value="NITROREDUCTASE"/>
    <property type="match status" value="1"/>
</dbReference>
<evidence type="ECO:0000256" key="3">
    <source>
        <dbReference type="ARBA" id="ARBA00022630"/>
    </source>
</evidence>
<dbReference type="Gene3D" id="3.40.109.10">
    <property type="entry name" value="NADH Oxidase"/>
    <property type="match status" value="1"/>
</dbReference>
<accession>A0ABR1K4G7</accession>
<evidence type="ECO:0000259" key="6">
    <source>
        <dbReference type="Pfam" id="PF00881"/>
    </source>
</evidence>